<dbReference type="Pfam" id="PF07963">
    <property type="entry name" value="N_methyl"/>
    <property type="match status" value="1"/>
</dbReference>
<keyword evidence="1" id="KW-1133">Transmembrane helix</keyword>
<keyword evidence="1" id="KW-0472">Membrane</keyword>
<proteinExistence type="predicted"/>
<dbReference type="NCBIfam" id="TIGR02532">
    <property type="entry name" value="IV_pilin_GFxxxE"/>
    <property type="match status" value="1"/>
</dbReference>
<dbReference type="Proteomes" id="UP000177693">
    <property type="component" value="Unassembled WGS sequence"/>
</dbReference>
<accession>A0A1F6Y5Q9</accession>
<dbReference type="SUPFAM" id="SSF54523">
    <property type="entry name" value="Pili subunits"/>
    <property type="match status" value="1"/>
</dbReference>
<dbReference type="EMBL" id="MFVL01000013">
    <property type="protein sequence ID" value="OGJ01679.1"/>
    <property type="molecule type" value="Genomic_DNA"/>
</dbReference>
<feature type="transmembrane region" description="Helical" evidence="1">
    <location>
        <begin position="20"/>
        <end position="41"/>
    </location>
</feature>
<comment type="caution">
    <text evidence="2">The sequence shown here is derived from an EMBL/GenBank/DDBJ whole genome shotgun (WGS) entry which is preliminary data.</text>
</comment>
<dbReference type="AlphaFoldDB" id="A0A1F6Y5Q9"/>
<evidence type="ECO:0008006" key="4">
    <source>
        <dbReference type="Google" id="ProtNLM"/>
    </source>
</evidence>
<gene>
    <name evidence="2" type="ORF">A3I23_00185</name>
</gene>
<name>A0A1F6Y5Q9_9BACT</name>
<organism evidence="2 3">
    <name type="scientific">Candidatus Nomurabacteria bacterium RIFCSPLOWO2_02_FULL_40_67</name>
    <dbReference type="NCBI Taxonomy" id="1801787"/>
    <lineage>
        <taxon>Bacteria</taxon>
        <taxon>Candidatus Nomuraibacteriota</taxon>
    </lineage>
</organism>
<dbReference type="InterPro" id="IPR012902">
    <property type="entry name" value="N_methyl_site"/>
</dbReference>
<dbReference type="InterPro" id="IPR045584">
    <property type="entry name" value="Pilin-like"/>
</dbReference>
<keyword evidence="1" id="KW-0812">Transmembrane</keyword>
<evidence type="ECO:0000313" key="2">
    <source>
        <dbReference type="EMBL" id="OGJ01679.1"/>
    </source>
</evidence>
<sequence>MRKLNSFFNGFSSKKKGFTLIEILVVIGIMAVLATIVIIAINPAKQFAQARNADRTAGVEAILNAVGQRLADNKGVFEGKFNVGDDPTTTTTVEGTDYFCGKIPSNTATPVVFTSIDTSNEVVGNIDKESGKLGCLVPTYISALPKDPTWAIGTNTLYTINKNSTGRISVCAPLGAEAAVPNSAEICITR</sequence>
<protein>
    <recommendedName>
        <fullName evidence="4">Type II secretion system protein GspG C-terminal domain-containing protein</fullName>
    </recommendedName>
</protein>
<dbReference type="Gene3D" id="3.30.700.10">
    <property type="entry name" value="Glycoprotein, Type 4 Pilin"/>
    <property type="match status" value="1"/>
</dbReference>
<evidence type="ECO:0000256" key="1">
    <source>
        <dbReference type="SAM" id="Phobius"/>
    </source>
</evidence>
<evidence type="ECO:0000313" key="3">
    <source>
        <dbReference type="Proteomes" id="UP000177693"/>
    </source>
</evidence>
<dbReference type="PROSITE" id="PS00409">
    <property type="entry name" value="PROKAR_NTER_METHYL"/>
    <property type="match status" value="1"/>
</dbReference>
<reference evidence="2 3" key="1">
    <citation type="journal article" date="2016" name="Nat. Commun.">
        <title>Thousands of microbial genomes shed light on interconnected biogeochemical processes in an aquifer system.</title>
        <authorList>
            <person name="Anantharaman K."/>
            <person name="Brown C.T."/>
            <person name="Hug L.A."/>
            <person name="Sharon I."/>
            <person name="Castelle C.J."/>
            <person name="Probst A.J."/>
            <person name="Thomas B.C."/>
            <person name="Singh A."/>
            <person name="Wilkins M.J."/>
            <person name="Karaoz U."/>
            <person name="Brodie E.L."/>
            <person name="Williams K.H."/>
            <person name="Hubbard S.S."/>
            <person name="Banfield J.F."/>
        </authorList>
    </citation>
    <scope>NUCLEOTIDE SEQUENCE [LARGE SCALE GENOMIC DNA]</scope>
</reference>